<feature type="transmembrane region" description="Helical" evidence="1">
    <location>
        <begin position="259"/>
        <end position="279"/>
    </location>
</feature>
<feature type="transmembrane region" description="Helical" evidence="1">
    <location>
        <begin position="332"/>
        <end position="353"/>
    </location>
</feature>
<feature type="transmembrane region" description="Helical" evidence="1">
    <location>
        <begin position="120"/>
        <end position="143"/>
    </location>
</feature>
<keyword evidence="1" id="KW-0812">Transmembrane</keyword>
<comment type="caution">
    <text evidence="2">The sequence shown here is derived from an EMBL/GenBank/DDBJ whole genome shotgun (WGS) entry which is preliminary data.</text>
</comment>
<dbReference type="EMBL" id="LFWZ01000075">
    <property type="protein sequence ID" value="KON29047.1"/>
    <property type="molecule type" value="Genomic_DNA"/>
</dbReference>
<feature type="transmembrane region" description="Helical" evidence="1">
    <location>
        <begin position="77"/>
        <end position="100"/>
    </location>
</feature>
<dbReference type="Proteomes" id="UP000037210">
    <property type="component" value="Unassembled WGS sequence"/>
</dbReference>
<evidence type="ECO:0000313" key="3">
    <source>
        <dbReference type="Proteomes" id="UP000037210"/>
    </source>
</evidence>
<feature type="transmembrane region" description="Helical" evidence="1">
    <location>
        <begin position="7"/>
        <end position="25"/>
    </location>
</feature>
<evidence type="ECO:0000313" key="2">
    <source>
        <dbReference type="EMBL" id="KON29047.1"/>
    </source>
</evidence>
<sequence>MGYRKVFSWIFFLSAPVIYFWPGWIGTAGQILSYATGNPFGEASWQIFAVLGVAAILILLTLSPVIYSVIEKVMTGAIILSAVLVIFVALTIATPARVLEVLRGFVSFGYWHPEMSSREFMPFVVGAIAYAGPSGMQQIWYTLWCRDRGMGMGAYMGRITGLFGKEESVPEAGHTFDPGDAEEKQKWKGWRKYCTFDAFVLFWVMSIFLTFFYVLLELGALGLDPSLIELERTGKSLAIIAGMGDVFKRYIAPWAAKTFYVVAFLQIWNTGFGVYDGYARGQADIVYYNLPAARRIHLSKWYYIFLYGTLIPACAAFFIAKEPLALVTMGTWLSAFAMAFYCPLLAYVTRRLLPEELRPSWIHTFWLLVGTVFYWGMILYCLSIGALPK</sequence>
<protein>
    <recommendedName>
        <fullName evidence="4">Divalent metal cation transporter</fullName>
    </recommendedName>
</protein>
<accession>A0A0M0BKD2</accession>
<proteinExistence type="predicted"/>
<feature type="transmembrane region" description="Helical" evidence="1">
    <location>
        <begin position="365"/>
        <end position="387"/>
    </location>
</feature>
<dbReference type="AlphaFoldDB" id="A0A0M0BKD2"/>
<keyword evidence="1" id="KW-1133">Transmembrane helix</keyword>
<keyword evidence="1" id="KW-0472">Membrane</keyword>
<evidence type="ECO:0008006" key="4">
    <source>
        <dbReference type="Google" id="ProtNLM"/>
    </source>
</evidence>
<evidence type="ECO:0000256" key="1">
    <source>
        <dbReference type="SAM" id="Phobius"/>
    </source>
</evidence>
<feature type="transmembrane region" description="Helical" evidence="1">
    <location>
        <begin position="45"/>
        <end position="70"/>
    </location>
</feature>
<organism evidence="2 3">
    <name type="scientific">miscellaneous Crenarchaeota group-15 archaeon DG-45</name>
    <dbReference type="NCBI Taxonomy" id="1685127"/>
    <lineage>
        <taxon>Archaea</taxon>
        <taxon>Candidatus Bathyarchaeota</taxon>
        <taxon>MCG-15</taxon>
    </lineage>
</organism>
<name>A0A0M0BKD2_9ARCH</name>
<dbReference type="NCBIfam" id="NF037982">
    <property type="entry name" value="Nramp_1"/>
    <property type="match status" value="1"/>
</dbReference>
<reference evidence="2 3" key="1">
    <citation type="submission" date="2015-06" db="EMBL/GenBank/DDBJ databases">
        <title>New insights into the roles of widespread benthic archaea in carbon and nitrogen cycling.</title>
        <authorList>
            <person name="Lazar C.S."/>
            <person name="Baker B.J."/>
            <person name="Seitz K.W."/>
            <person name="Hyde A.S."/>
            <person name="Dick G.J."/>
            <person name="Hinrichs K.-U."/>
            <person name="Teske A.P."/>
        </authorList>
    </citation>
    <scope>NUCLEOTIDE SEQUENCE [LARGE SCALE GENOMIC DNA]</scope>
    <source>
        <strain evidence="2">DG-45</strain>
    </source>
</reference>
<gene>
    <name evidence="2" type="ORF">AC482_07295</name>
</gene>
<feature type="transmembrane region" description="Helical" evidence="1">
    <location>
        <begin position="194"/>
        <end position="216"/>
    </location>
</feature>
<feature type="transmembrane region" description="Helical" evidence="1">
    <location>
        <begin position="300"/>
        <end position="320"/>
    </location>
</feature>